<name>A0A182XXX0_ANOST</name>
<dbReference type="PANTHER" id="PTHR12419:SF115">
    <property type="entry name" value="PROTEIN OVARIAN TUMOR LOCUS-RELATED"/>
    <property type="match status" value="1"/>
</dbReference>
<evidence type="ECO:0000313" key="1">
    <source>
        <dbReference type="EnsemblMetazoa" id="ASTEI01056-PA"/>
    </source>
</evidence>
<organism evidence="1 2">
    <name type="scientific">Anopheles stephensi</name>
    <name type="common">Indo-Pakistan malaria mosquito</name>
    <dbReference type="NCBI Taxonomy" id="30069"/>
    <lineage>
        <taxon>Eukaryota</taxon>
        <taxon>Metazoa</taxon>
        <taxon>Ecdysozoa</taxon>
        <taxon>Arthropoda</taxon>
        <taxon>Hexapoda</taxon>
        <taxon>Insecta</taxon>
        <taxon>Pterygota</taxon>
        <taxon>Neoptera</taxon>
        <taxon>Endopterygota</taxon>
        <taxon>Diptera</taxon>
        <taxon>Nematocera</taxon>
        <taxon>Culicoidea</taxon>
        <taxon>Culicidae</taxon>
        <taxon>Anophelinae</taxon>
        <taxon>Anopheles</taxon>
    </lineage>
</organism>
<evidence type="ECO:0000313" key="2">
    <source>
        <dbReference type="Proteomes" id="UP000076408"/>
    </source>
</evidence>
<dbReference type="OMA" id="MENGNEA"/>
<dbReference type="STRING" id="30069.A0A182XXX0"/>
<dbReference type="AlphaFoldDB" id="A0A182XXX0"/>
<dbReference type="InterPro" id="IPR038765">
    <property type="entry name" value="Papain-like_cys_pep_sf"/>
</dbReference>
<dbReference type="GO" id="GO:0061578">
    <property type="term" value="F:K63-linked deubiquitinase activity"/>
    <property type="evidence" value="ECO:0007669"/>
    <property type="project" value="TreeGrafter"/>
</dbReference>
<reference evidence="1" key="2">
    <citation type="submission" date="2020-05" db="UniProtKB">
        <authorList>
            <consortium name="EnsemblMetazoa"/>
        </authorList>
    </citation>
    <scope>IDENTIFICATION</scope>
    <source>
        <strain evidence="1">Indian</strain>
    </source>
</reference>
<dbReference type="InterPro" id="IPR003323">
    <property type="entry name" value="OTU_dom"/>
</dbReference>
<protein>
    <submittedName>
        <fullName evidence="1">OTU domain-containing protein</fullName>
    </submittedName>
</protein>
<dbReference type="PANTHER" id="PTHR12419">
    <property type="entry name" value="OTU DOMAIN CONTAINING PROTEIN"/>
    <property type="match status" value="1"/>
</dbReference>
<proteinExistence type="predicted"/>
<dbReference type="VEuPathDB" id="VectorBase:ASTEI01056"/>
<dbReference type="Gene3D" id="3.90.70.80">
    <property type="match status" value="1"/>
</dbReference>
<dbReference type="VEuPathDB" id="VectorBase:ASTEI20_035424"/>
<keyword evidence="2" id="KW-1185">Reference proteome</keyword>
<reference evidence="2" key="1">
    <citation type="journal article" date="2014" name="Genome Biol.">
        <title>Genome analysis of a major urban malaria vector mosquito, Anopheles stephensi.</title>
        <authorList>
            <person name="Jiang X."/>
            <person name="Peery A."/>
            <person name="Hall A.B."/>
            <person name="Sharma A."/>
            <person name="Chen X.G."/>
            <person name="Waterhouse R.M."/>
            <person name="Komissarov A."/>
            <person name="Riehle M.M."/>
            <person name="Shouche Y."/>
            <person name="Sharakhova M.V."/>
            <person name="Lawson D."/>
            <person name="Pakpour N."/>
            <person name="Arensburger P."/>
            <person name="Davidson V.L."/>
            <person name="Eiglmeier K."/>
            <person name="Emrich S."/>
            <person name="George P."/>
            <person name="Kennedy R.C."/>
            <person name="Mane S.P."/>
            <person name="Maslen G."/>
            <person name="Oringanje C."/>
            <person name="Qi Y."/>
            <person name="Settlage R."/>
            <person name="Tojo M."/>
            <person name="Tubio J.M."/>
            <person name="Unger M.F."/>
            <person name="Wang B."/>
            <person name="Vernick K.D."/>
            <person name="Ribeiro J.M."/>
            <person name="James A.A."/>
            <person name="Michel K."/>
            <person name="Riehle M.A."/>
            <person name="Luckhart S."/>
            <person name="Sharakhov I.V."/>
            <person name="Tu Z."/>
        </authorList>
    </citation>
    <scope>NUCLEOTIDE SEQUENCE [LARGE SCALE GENOMIC DNA]</scope>
    <source>
        <strain evidence="2">Indian</strain>
    </source>
</reference>
<dbReference type="InterPro" id="IPR050704">
    <property type="entry name" value="Peptidase_C85-like"/>
</dbReference>
<accession>A0A182XXX0</accession>
<dbReference type="SUPFAM" id="SSF54001">
    <property type="entry name" value="Cysteine proteinases"/>
    <property type="match status" value="1"/>
</dbReference>
<dbReference type="PROSITE" id="PS50802">
    <property type="entry name" value="OTU"/>
    <property type="match status" value="1"/>
</dbReference>
<dbReference type="VEuPathDB" id="VectorBase:ASTE005181"/>
<dbReference type="EnsemblMetazoa" id="ASTEI01056-RA">
    <property type="protein sequence ID" value="ASTEI01056-PA"/>
    <property type="gene ID" value="ASTEI01056"/>
</dbReference>
<sequence length="334" mass="39073">MSSKTSNRGFGYGCRDTPDVFNKYLEQMGFYRKHVATDSSSLFRVVSELQYDIQLYHSKVRAECVKFMASHKPLFIKDIRYGFDAYVTNIARPRTYGSLVELRALALHYRANVFLFEPYTEGKWYMYNSKNTVTWRVFIGRDNHFDVVYPLEEIKSAAICQALVYQLLYSKVLALPDVEYAVERMLHDPQDKLIRYEKNKAGTTVALTEDGRRLELTKPGRGTTRCVLKHSHLCHFHNQTNFPFIERFFVEHGPEEGCRVYIGSNFRYTANKSNPLLREAKVSCVRQLLASGITPFPYKVAKALDPNIYRNVEYDVWQDIREERMIQMLGVWRM</sequence>
<dbReference type="Proteomes" id="UP000076408">
    <property type="component" value="Unassembled WGS sequence"/>
</dbReference>